<name>A0AA88XX85_PINIB</name>
<reference evidence="1" key="1">
    <citation type="submission" date="2019-08" db="EMBL/GenBank/DDBJ databases">
        <title>The improved chromosome-level genome for the pearl oyster Pinctada fucata martensii using PacBio sequencing and Hi-C.</title>
        <authorList>
            <person name="Zheng Z."/>
        </authorList>
    </citation>
    <scope>NUCLEOTIDE SEQUENCE</scope>
    <source>
        <strain evidence="1">ZZ-2019</strain>
        <tissue evidence="1">Adductor muscle</tissue>
    </source>
</reference>
<gene>
    <name evidence="1" type="ORF">FSP39_024247</name>
</gene>
<organism evidence="1 2">
    <name type="scientific">Pinctada imbricata</name>
    <name type="common">Atlantic pearl-oyster</name>
    <name type="synonym">Pinctada martensii</name>
    <dbReference type="NCBI Taxonomy" id="66713"/>
    <lineage>
        <taxon>Eukaryota</taxon>
        <taxon>Metazoa</taxon>
        <taxon>Spiralia</taxon>
        <taxon>Lophotrochozoa</taxon>
        <taxon>Mollusca</taxon>
        <taxon>Bivalvia</taxon>
        <taxon>Autobranchia</taxon>
        <taxon>Pteriomorphia</taxon>
        <taxon>Pterioida</taxon>
        <taxon>Pterioidea</taxon>
        <taxon>Pteriidae</taxon>
        <taxon>Pinctada</taxon>
    </lineage>
</organism>
<evidence type="ECO:0000313" key="2">
    <source>
        <dbReference type="Proteomes" id="UP001186944"/>
    </source>
</evidence>
<protein>
    <submittedName>
        <fullName evidence="1">Uncharacterized protein</fullName>
    </submittedName>
</protein>
<accession>A0AA88XX85</accession>
<keyword evidence="2" id="KW-1185">Reference proteome</keyword>
<dbReference type="AlphaFoldDB" id="A0AA88XX85"/>
<evidence type="ECO:0000313" key="1">
    <source>
        <dbReference type="EMBL" id="KAK3094111.1"/>
    </source>
</evidence>
<comment type="caution">
    <text evidence="1">The sequence shown here is derived from an EMBL/GenBank/DDBJ whole genome shotgun (WGS) entry which is preliminary data.</text>
</comment>
<dbReference type="EMBL" id="VSWD01000009">
    <property type="protein sequence ID" value="KAK3094111.1"/>
    <property type="molecule type" value="Genomic_DNA"/>
</dbReference>
<proteinExistence type="predicted"/>
<sequence length="163" mass="19375">MQHIFYHELFKEWLFNDVAKEGLKSVPKGHEDTFLCLMNFIQKRGPLNMKFEYLTDSNTYFRFIHVPTWTGRLQIYTDSGTPISELDRLEFTDFRVRPTRACRLQSKTDSGTPTSELDRLGHADFDRFGHRRQIPRKRLEPHLKLPFLFSLLQEKRKDVLDGL</sequence>
<dbReference type="Proteomes" id="UP001186944">
    <property type="component" value="Unassembled WGS sequence"/>
</dbReference>